<evidence type="ECO:0000259" key="4">
    <source>
        <dbReference type="PROSITE" id="PS51186"/>
    </source>
</evidence>
<proteinExistence type="inferred from homology"/>
<evidence type="ECO:0000256" key="2">
    <source>
        <dbReference type="ARBA" id="ARBA00023315"/>
    </source>
</evidence>
<dbReference type="InterPro" id="IPR000182">
    <property type="entry name" value="GNAT_dom"/>
</dbReference>
<gene>
    <name evidence="5" type="ORF">ID810_01235</name>
</gene>
<keyword evidence="1 5" id="KW-0808">Transferase</keyword>
<comment type="similarity">
    <text evidence="3">Belongs to the acetyltransferase family. RimJ subfamily.</text>
</comment>
<dbReference type="InterPro" id="IPR051531">
    <property type="entry name" value="N-acetyltransferase"/>
</dbReference>
<keyword evidence="2" id="KW-0012">Acyltransferase</keyword>
<evidence type="ECO:0000313" key="6">
    <source>
        <dbReference type="Proteomes" id="UP000594637"/>
    </source>
</evidence>
<accession>A0A7T0PXF6</accession>
<feature type="domain" description="N-acetyltransferase" evidence="4">
    <location>
        <begin position="10"/>
        <end position="166"/>
    </location>
</feature>
<dbReference type="Gene3D" id="3.40.630.30">
    <property type="match status" value="1"/>
</dbReference>
<dbReference type="PANTHER" id="PTHR43792">
    <property type="entry name" value="GNAT FAMILY, PUTATIVE (AFU_ORTHOLOGUE AFUA_3G00765)-RELATED-RELATED"/>
    <property type="match status" value="1"/>
</dbReference>
<dbReference type="Proteomes" id="UP000594637">
    <property type="component" value="Chromosome"/>
</dbReference>
<dbReference type="EMBL" id="CP063989">
    <property type="protein sequence ID" value="QPL06473.1"/>
    <property type="molecule type" value="Genomic_DNA"/>
</dbReference>
<dbReference type="PANTHER" id="PTHR43792:SF8">
    <property type="entry name" value="[RIBOSOMAL PROTEIN US5]-ALANINE N-ACETYLTRANSFERASE"/>
    <property type="match status" value="1"/>
</dbReference>
<organism evidence="5 6">
    <name type="scientific">Actinomyces respiraculi</name>
    <dbReference type="NCBI Taxonomy" id="2744574"/>
    <lineage>
        <taxon>Bacteria</taxon>
        <taxon>Bacillati</taxon>
        <taxon>Actinomycetota</taxon>
        <taxon>Actinomycetes</taxon>
        <taxon>Actinomycetales</taxon>
        <taxon>Actinomycetaceae</taxon>
        <taxon>Actinomyces</taxon>
    </lineage>
</organism>
<dbReference type="Pfam" id="PF13302">
    <property type="entry name" value="Acetyltransf_3"/>
    <property type="match status" value="1"/>
</dbReference>
<dbReference type="AlphaFoldDB" id="A0A7T0PXF6"/>
<dbReference type="PROSITE" id="PS51186">
    <property type="entry name" value="GNAT"/>
    <property type="match status" value="1"/>
</dbReference>
<protein>
    <submittedName>
        <fullName evidence="5">GNAT family N-acetyltransferase</fullName>
    </submittedName>
</protein>
<name>A0A7T0PXF6_9ACTO</name>
<evidence type="ECO:0000256" key="1">
    <source>
        <dbReference type="ARBA" id="ARBA00022679"/>
    </source>
</evidence>
<dbReference type="GO" id="GO:0005737">
    <property type="term" value="C:cytoplasm"/>
    <property type="evidence" value="ECO:0007669"/>
    <property type="project" value="TreeGrafter"/>
</dbReference>
<dbReference type="SUPFAM" id="SSF55729">
    <property type="entry name" value="Acyl-CoA N-acyltransferases (Nat)"/>
    <property type="match status" value="1"/>
</dbReference>
<sequence length="183" mass="20305">MSVSDEEPWSSLRQADDARLSRWEASLPPGSGEQAPSFSRYVRRSWAQARRGEVMPFALEVDGVFAGQITVSPIQWGSLRQAMVGYWIGGAWEGRGVMTLALAMVIDHLLRPQVGLHRVEVAVRPDNARSLAVCRRLGLEREGLRRGLMHIDGEWADHVVHVRTAEQMEADGALVARLAAKAR</sequence>
<dbReference type="InterPro" id="IPR016181">
    <property type="entry name" value="Acyl_CoA_acyltransferase"/>
</dbReference>
<evidence type="ECO:0000313" key="5">
    <source>
        <dbReference type="EMBL" id="QPL06473.1"/>
    </source>
</evidence>
<keyword evidence="6" id="KW-1185">Reference proteome</keyword>
<reference evidence="5 6" key="1">
    <citation type="submission" date="2020-11" db="EMBL/GenBank/DDBJ databases">
        <title>Actinomyces sp. ZJ750.</title>
        <authorList>
            <person name="Zhou J."/>
        </authorList>
    </citation>
    <scope>NUCLEOTIDE SEQUENCE [LARGE SCALE GENOMIC DNA]</scope>
    <source>
        <strain evidence="5 6">ZJ750</strain>
    </source>
</reference>
<dbReference type="KEGG" id="arep:ID810_01235"/>
<dbReference type="GO" id="GO:0008999">
    <property type="term" value="F:protein-N-terminal-alanine acetyltransferase activity"/>
    <property type="evidence" value="ECO:0007669"/>
    <property type="project" value="TreeGrafter"/>
</dbReference>
<evidence type="ECO:0000256" key="3">
    <source>
        <dbReference type="ARBA" id="ARBA00038502"/>
    </source>
</evidence>